<sequence>MGIALGGSLFWGAFGPVATDKNFDRLATSVPEAPPHPTKEDNEEALVRYTLWLAVLTGGLVFVSAGQGFFLLRADKTARITAEAAQAQTHNFSKLERPYLYVSDPRGLLESNTPDSFHYVTYQVANYGKTPATIEAVYTAITVEKVPGNLAHTQRWHSLMQRPIMIPNETRPDLRLAVPDSIAIGEYADEDTAPMPIPELAGDEEFYVRILIKYRGPFTSDHETSACWRWEGTSLAVFDDVRFTYMR</sequence>
<gene>
    <name evidence="2" type="ORF">GPL21_17345</name>
</gene>
<dbReference type="AlphaFoldDB" id="A0A844SLP5"/>
<evidence type="ECO:0000313" key="3">
    <source>
        <dbReference type="Proteomes" id="UP000436468"/>
    </source>
</evidence>
<dbReference type="RefSeq" id="WP_198400184.1">
    <property type="nucleotide sequence ID" value="NZ_WQNF01000010.1"/>
</dbReference>
<keyword evidence="1" id="KW-0812">Transmembrane</keyword>
<keyword evidence="1" id="KW-0472">Membrane</keyword>
<name>A0A844SLP5_9BRAD</name>
<dbReference type="Proteomes" id="UP000436468">
    <property type="component" value="Unassembled WGS sequence"/>
</dbReference>
<keyword evidence="3" id="KW-1185">Reference proteome</keyword>
<proteinExistence type="predicted"/>
<keyword evidence="1" id="KW-1133">Transmembrane helix</keyword>
<reference evidence="2 3" key="1">
    <citation type="submission" date="2019-12" db="EMBL/GenBank/DDBJ databases">
        <title>Draft genome sequences Bradyrhizobium cajani AMBPC1010, Bradyrhizobium pachyrhizi AMBPC1040 and Bradyrhizobium yuanmingense ALSPC3051, three plant growth promoting strains isolated from nodules of Cajanus cajan L. in Dominican Republic.</title>
        <authorList>
            <person name="Flores-Felix J.D."/>
            <person name="Araujo J."/>
            <person name="Diaz-Alcantara C."/>
            <person name="Gonzalez-Andres F."/>
            <person name="Velazquez E."/>
        </authorList>
    </citation>
    <scope>NUCLEOTIDE SEQUENCE [LARGE SCALE GENOMIC DNA]</scope>
    <source>
        <strain evidence="2 3">1040</strain>
    </source>
</reference>
<feature type="transmembrane region" description="Helical" evidence="1">
    <location>
        <begin position="49"/>
        <end position="72"/>
    </location>
</feature>
<evidence type="ECO:0000256" key="1">
    <source>
        <dbReference type="SAM" id="Phobius"/>
    </source>
</evidence>
<accession>A0A844SLP5</accession>
<dbReference type="EMBL" id="WQNF01000010">
    <property type="protein sequence ID" value="MVT66867.1"/>
    <property type="molecule type" value="Genomic_DNA"/>
</dbReference>
<protein>
    <submittedName>
        <fullName evidence="2">Uncharacterized protein</fullName>
    </submittedName>
</protein>
<evidence type="ECO:0000313" key="2">
    <source>
        <dbReference type="EMBL" id="MVT66867.1"/>
    </source>
</evidence>
<comment type="caution">
    <text evidence="2">The sequence shown here is derived from an EMBL/GenBank/DDBJ whole genome shotgun (WGS) entry which is preliminary data.</text>
</comment>
<organism evidence="2 3">
    <name type="scientific">Bradyrhizobium pachyrhizi</name>
    <dbReference type="NCBI Taxonomy" id="280333"/>
    <lineage>
        <taxon>Bacteria</taxon>
        <taxon>Pseudomonadati</taxon>
        <taxon>Pseudomonadota</taxon>
        <taxon>Alphaproteobacteria</taxon>
        <taxon>Hyphomicrobiales</taxon>
        <taxon>Nitrobacteraceae</taxon>
        <taxon>Bradyrhizobium</taxon>
    </lineage>
</organism>